<dbReference type="AlphaFoldDB" id="A0A226E979"/>
<gene>
    <name evidence="2" type="ORF">Fcan01_11660</name>
</gene>
<keyword evidence="1" id="KW-0378">Hydrolase</keyword>
<comment type="caution">
    <text evidence="2">The sequence shown here is derived from an EMBL/GenBank/DDBJ whole genome shotgun (WGS) entry which is preliminary data.</text>
</comment>
<dbReference type="GO" id="GO:0005829">
    <property type="term" value="C:cytosol"/>
    <property type="evidence" value="ECO:0007669"/>
    <property type="project" value="TreeGrafter"/>
</dbReference>
<dbReference type="GO" id="GO:0043456">
    <property type="term" value="P:regulation of pentose-phosphate shunt"/>
    <property type="evidence" value="ECO:0007669"/>
    <property type="project" value="TreeGrafter"/>
</dbReference>
<dbReference type="PANTHER" id="PTHR46517:SF1">
    <property type="entry name" value="FRUCTOSE-2,6-BISPHOSPHATASE TIGAR"/>
    <property type="match status" value="1"/>
</dbReference>
<dbReference type="OrthoDB" id="354304at2759"/>
<accession>A0A226E979</accession>
<protein>
    <submittedName>
        <fullName evidence="2">2,3-bisphosphoglycerate-dependent phosphoglycerate mutase</fullName>
    </submittedName>
</protein>
<dbReference type="EMBL" id="LNIX01000005">
    <property type="protein sequence ID" value="OXA53567.1"/>
    <property type="molecule type" value="Genomic_DNA"/>
</dbReference>
<dbReference type="Pfam" id="PF00300">
    <property type="entry name" value="His_Phos_1"/>
    <property type="match status" value="1"/>
</dbReference>
<evidence type="ECO:0000313" key="3">
    <source>
        <dbReference type="Proteomes" id="UP000198287"/>
    </source>
</evidence>
<dbReference type="InterPro" id="IPR013078">
    <property type="entry name" value="His_Pase_superF_clade-1"/>
</dbReference>
<proteinExistence type="predicted"/>
<dbReference type="GO" id="GO:0045820">
    <property type="term" value="P:negative regulation of glycolytic process"/>
    <property type="evidence" value="ECO:0007669"/>
    <property type="project" value="TreeGrafter"/>
</dbReference>
<organism evidence="2 3">
    <name type="scientific">Folsomia candida</name>
    <name type="common">Springtail</name>
    <dbReference type="NCBI Taxonomy" id="158441"/>
    <lineage>
        <taxon>Eukaryota</taxon>
        <taxon>Metazoa</taxon>
        <taxon>Ecdysozoa</taxon>
        <taxon>Arthropoda</taxon>
        <taxon>Hexapoda</taxon>
        <taxon>Collembola</taxon>
        <taxon>Entomobryomorpha</taxon>
        <taxon>Isotomoidea</taxon>
        <taxon>Isotomidae</taxon>
        <taxon>Proisotominae</taxon>
        <taxon>Folsomia</taxon>
    </lineage>
</organism>
<sequence length="241" mass="27088">MNSKRSQHYIYYLRHAECVGNLAEDKFPKETDGLTETGKEQVKLVATVLPDMDYIYSSNFRRAVDTADGILAHHKERGNVIDGPTVEMVEILRERDCGDLAAFRWDSAQWKAKFGELKTGKKFYQLEFPGSSATSAEFLEGQKQFLKGVIKILRTDSASKKLSNVLIVTHCMNLKSVMEAVMDGNFSDFVTLSHPPIPNFPWALKNTAFTKVGVDFNSEDGDKVVLTFDEVDNTKHLDVLA</sequence>
<evidence type="ECO:0000256" key="1">
    <source>
        <dbReference type="ARBA" id="ARBA00022801"/>
    </source>
</evidence>
<dbReference type="InterPro" id="IPR051695">
    <property type="entry name" value="Phosphoglycerate_Mutase"/>
</dbReference>
<dbReference type="SMART" id="SM00855">
    <property type="entry name" value="PGAM"/>
    <property type="match status" value="1"/>
</dbReference>
<dbReference type="Proteomes" id="UP000198287">
    <property type="component" value="Unassembled WGS sequence"/>
</dbReference>
<dbReference type="CDD" id="cd07067">
    <property type="entry name" value="HP_PGM_like"/>
    <property type="match status" value="1"/>
</dbReference>
<dbReference type="InterPro" id="IPR029033">
    <property type="entry name" value="His_PPase_superfam"/>
</dbReference>
<dbReference type="SUPFAM" id="SSF53254">
    <property type="entry name" value="Phosphoglycerate mutase-like"/>
    <property type="match status" value="1"/>
</dbReference>
<dbReference type="Gene3D" id="3.40.50.1240">
    <property type="entry name" value="Phosphoglycerate mutase-like"/>
    <property type="match status" value="1"/>
</dbReference>
<keyword evidence="3" id="KW-1185">Reference proteome</keyword>
<reference evidence="2 3" key="1">
    <citation type="submission" date="2015-12" db="EMBL/GenBank/DDBJ databases">
        <title>The genome of Folsomia candida.</title>
        <authorList>
            <person name="Faddeeva A."/>
            <person name="Derks M.F."/>
            <person name="Anvar Y."/>
            <person name="Smit S."/>
            <person name="Van Straalen N."/>
            <person name="Roelofs D."/>
        </authorList>
    </citation>
    <scope>NUCLEOTIDE SEQUENCE [LARGE SCALE GENOMIC DNA]</scope>
    <source>
        <strain evidence="2 3">VU population</strain>
        <tissue evidence="2">Whole body</tissue>
    </source>
</reference>
<dbReference type="GO" id="GO:0004331">
    <property type="term" value="F:fructose-2,6-bisphosphate 2-phosphatase activity"/>
    <property type="evidence" value="ECO:0007669"/>
    <property type="project" value="TreeGrafter"/>
</dbReference>
<dbReference type="PANTHER" id="PTHR46517">
    <property type="entry name" value="FRUCTOSE-2,6-BISPHOSPHATASE TIGAR"/>
    <property type="match status" value="1"/>
</dbReference>
<evidence type="ECO:0000313" key="2">
    <source>
        <dbReference type="EMBL" id="OXA53567.1"/>
    </source>
</evidence>
<name>A0A226E979_FOLCA</name>